<feature type="region of interest" description="Disordered" evidence="1">
    <location>
        <begin position="468"/>
        <end position="493"/>
    </location>
</feature>
<reference evidence="2" key="1">
    <citation type="submission" date="2018-11" db="EMBL/GenBank/DDBJ databases">
        <authorList>
            <consortium name="Pathogen Informatics"/>
        </authorList>
    </citation>
    <scope>NUCLEOTIDE SEQUENCE</scope>
</reference>
<keyword evidence="3" id="KW-1185">Reference proteome</keyword>
<name>A0A3S5BS21_9PLAT</name>
<feature type="region of interest" description="Disordered" evidence="1">
    <location>
        <begin position="179"/>
        <end position="292"/>
    </location>
</feature>
<dbReference type="EMBL" id="CAAALY010253947">
    <property type="protein sequence ID" value="VEL37080.1"/>
    <property type="molecule type" value="Genomic_DNA"/>
</dbReference>
<feature type="region of interest" description="Disordered" evidence="1">
    <location>
        <begin position="605"/>
        <end position="648"/>
    </location>
</feature>
<evidence type="ECO:0000313" key="3">
    <source>
        <dbReference type="Proteomes" id="UP000784294"/>
    </source>
</evidence>
<dbReference type="AlphaFoldDB" id="A0A3S5BS21"/>
<feature type="region of interest" description="Disordered" evidence="1">
    <location>
        <begin position="375"/>
        <end position="394"/>
    </location>
</feature>
<proteinExistence type="predicted"/>
<dbReference type="Proteomes" id="UP000784294">
    <property type="component" value="Unassembled WGS sequence"/>
</dbReference>
<evidence type="ECO:0000313" key="2">
    <source>
        <dbReference type="EMBL" id="VEL37080.1"/>
    </source>
</evidence>
<feature type="compositionally biased region" description="Polar residues" evidence="1">
    <location>
        <begin position="543"/>
        <end position="553"/>
    </location>
</feature>
<sequence>MPAYESGQFPGQTLLPLGKLGHAPHYHLPPSGYGPASAGPAYSSPPGLGASGGGYAQSSCELAASLPLRSRNLSSPGATMSAVTAASVAAAGLRFPAYPQGRVEEAEEEEEAAEAALSTGGCPGEMGEAALPRRSGESAVHSYAELSPGLGPIDFLGLAGSPSRQLCLLQTPIAYPPTAHLPLPGHSGPHTPCAPAGQPHLHQSHQHPLSLAASSASSSSAISGPLGALTPSLGTTPPLSTASSCPSPGSISAPDSASTAGGGHSSRPALSADAKAPTTPGLSPSPGQLGLSETAAPLNASLSATTLSGSGLPAHPSVGQSLSHALPGSVSFPTRLAALQAQQQKQQHLIPTAQAAHLPPVGGVVGSSVAASSSSSASSAEISLEPGDASVDSNERHDELMLLDESEGSIDGVDCMEGAECIGDAGLVSSRLETCPVETSAFVSAASVCSNSSKRRLLVETGFSAGSCSDLEVDDEEDEEEQESEMDEGGKMSLVVRDTLSRRCLGGRQDSLSLGVKLESVESCLRSGNGVIGGLTDSNSLELESRHSTCSPMQTPPPLSPAASGPGRSSPSSTLSQTSSSPVSRPVGSPGLLLSLKVTGTLSDLRAVPGPDCLMPPDRLETNGQLSGIRISRPGETECRSTTAAQAN</sequence>
<feature type="compositionally biased region" description="Acidic residues" evidence="1">
    <location>
        <begin position="471"/>
        <end position="487"/>
    </location>
</feature>
<gene>
    <name evidence="2" type="ORF">PXEA_LOCUS30520</name>
</gene>
<comment type="caution">
    <text evidence="2">The sequence shown here is derived from an EMBL/GenBank/DDBJ whole genome shotgun (WGS) entry which is preliminary data.</text>
</comment>
<feature type="compositionally biased region" description="Low complexity" evidence="1">
    <location>
        <begin position="561"/>
        <end position="591"/>
    </location>
</feature>
<evidence type="ECO:0000256" key="1">
    <source>
        <dbReference type="SAM" id="MobiDB-lite"/>
    </source>
</evidence>
<organism evidence="2 3">
    <name type="scientific">Protopolystoma xenopodis</name>
    <dbReference type="NCBI Taxonomy" id="117903"/>
    <lineage>
        <taxon>Eukaryota</taxon>
        <taxon>Metazoa</taxon>
        <taxon>Spiralia</taxon>
        <taxon>Lophotrochozoa</taxon>
        <taxon>Platyhelminthes</taxon>
        <taxon>Monogenea</taxon>
        <taxon>Polyopisthocotylea</taxon>
        <taxon>Polystomatidea</taxon>
        <taxon>Polystomatidae</taxon>
        <taxon>Protopolystoma</taxon>
    </lineage>
</organism>
<feature type="region of interest" description="Disordered" evidence="1">
    <location>
        <begin position="543"/>
        <end position="591"/>
    </location>
</feature>
<protein>
    <submittedName>
        <fullName evidence="2">Uncharacterized protein</fullName>
    </submittedName>
</protein>
<feature type="compositionally biased region" description="Polar residues" evidence="1">
    <location>
        <begin position="245"/>
        <end position="259"/>
    </location>
</feature>
<accession>A0A3S5BS21</accession>
<feature type="compositionally biased region" description="Low complexity" evidence="1">
    <location>
        <begin position="198"/>
        <end position="244"/>
    </location>
</feature>